<evidence type="ECO:0000256" key="2">
    <source>
        <dbReference type="ARBA" id="ARBA00023141"/>
    </source>
</evidence>
<dbReference type="Pfam" id="PF01959">
    <property type="entry name" value="DHQS"/>
    <property type="match status" value="1"/>
</dbReference>
<dbReference type="Pfam" id="PF26558">
    <property type="entry name" value="DHQS_2nd"/>
    <property type="match status" value="1"/>
</dbReference>
<reference evidence="5" key="1">
    <citation type="submission" date="2020-06" db="EMBL/GenBank/DDBJ databases">
        <authorList>
            <person name="Li T."/>
            <person name="Hu X."/>
            <person name="Zhang T."/>
            <person name="Song X."/>
            <person name="Zhang H."/>
            <person name="Dai N."/>
            <person name="Sheng W."/>
            <person name="Hou X."/>
            <person name="Wei L."/>
        </authorList>
    </citation>
    <scope>NUCLEOTIDE SEQUENCE</scope>
    <source>
        <strain evidence="5">G02</strain>
        <tissue evidence="5">Leaf</tissue>
    </source>
</reference>
<gene>
    <name evidence="5" type="ORF">Sradi_4240400</name>
</gene>
<evidence type="ECO:0000259" key="4">
    <source>
        <dbReference type="Pfam" id="PF26558"/>
    </source>
</evidence>
<dbReference type="GO" id="GO:0009073">
    <property type="term" value="P:aromatic amino acid family biosynthetic process"/>
    <property type="evidence" value="ECO:0007669"/>
    <property type="project" value="UniProtKB-KW"/>
</dbReference>
<evidence type="ECO:0000256" key="1">
    <source>
        <dbReference type="ARBA" id="ARBA00022605"/>
    </source>
</evidence>
<feature type="domain" description="3-dehydroquinate synthase N-terminal" evidence="3">
    <location>
        <begin position="58"/>
        <end position="209"/>
    </location>
</feature>
<accession>A0AAW2P3Z5</accession>
<dbReference type="PANTHER" id="PTHR33563:SF1">
    <property type="entry name" value="3-DEHYDROQUINATE SYNTHASE"/>
    <property type="match status" value="1"/>
</dbReference>
<dbReference type="EMBL" id="JACGWJ010000018">
    <property type="protein sequence ID" value="KAL0350912.1"/>
    <property type="molecule type" value="Genomic_DNA"/>
</dbReference>
<proteinExistence type="predicted"/>
<keyword evidence="1" id="KW-0028">Amino-acid biosynthesis</keyword>
<sequence length="275" mass="30439">MAALSPSAPVLQFTFKGKSGSCRLAPFSLHDKKRTRFQYKPFFVKAMCACSSSSKSQKKQVWIWTEKKEVMTAAVERGWNTFIFQPDFRQLAAEWSSIALLSPLFIEDGGVFDGEHIKVANIFEISSPEELEKLQLLTEQIENVVVNLLDWQVIPAENIVAAIQGTQKTVFAISKTSSEAQIFLEALEQGLGGVVLKTGDVEAIFELKKNQDSQTSYSILLQNAETVALISSPGGRHQHTAIPVTSLKLGDEILLRVQGGARHTGIEIQEFIVEK</sequence>
<evidence type="ECO:0000259" key="3">
    <source>
        <dbReference type="Pfam" id="PF01959"/>
    </source>
</evidence>
<dbReference type="PANTHER" id="PTHR33563">
    <property type="match status" value="1"/>
</dbReference>
<dbReference type="InterPro" id="IPR030960">
    <property type="entry name" value="DHQS/DOIS_N"/>
</dbReference>
<name>A0AAW2P3Z5_SESRA</name>
<dbReference type="AlphaFoldDB" id="A0AAW2P3Z5"/>
<comment type="caution">
    <text evidence="5">The sequence shown here is derived from an EMBL/GenBank/DDBJ whole genome shotgun (WGS) entry which is preliminary data.</text>
</comment>
<dbReference type="GO" id="GO:0003856">
    <property type="term" value="F:3-dehydroquinate synthase activity"/>
    <property type="evidence" value="ECO:0007669"/>
    <property type="project" value="InterPro"/>
</dbReference>
<dbReference type="GO" id="GO:0008652">
    <property type="term" value="P:amino acid biosynthetic process"/>
    <property type="evidence" value="ECO:0007669"/>
    <property type="project" value="UniProtKB-KW"/>
</dbReference>
<keyword evidence="2" id="KW-0057">Aromatic amino acid biosynthesis</keyword>
<dbReference type="GO" id="GO:0016491">
    <property type="term" value="F:oxidoreductase activity"/>
    <property type="evidence" value="ECO:0007669"/>
    <property type="project" value="InterPro"/>
</dbReference>
<dbReference type="InterPro" id="IPR056179">
    <property type="entry name" value="DHQS_C"/>
</dbReference>
<dbReference type="InterPro" id="IPR002812">
    <property type="entry name" value="DHQS"/>
</dbReference>
<protein>
    <submittedName>
        <fullName evidence="5">3-dehydroquinate synthase</fullName>
    </submittedName>
</protein>
<organism evidence="5">
    <name type="scientific">Sesamum radiatum</name>
    <name type="common">Black benniseed</name>
    <dbReference type="NCBI Taxonomy" id="300843"/>
    <lineage>
        <taxon>Eukaryota</taxon>
        <taxon>Viridiplantae</taxon>
        <taxon>Streptophyta</taxon>
        <taxon>Embryophyta</taxon>
        <taxon>Tracheophyta</taxon>
        <taxon>Spermatophyta</taxon>
        <taxon>Magnoliopsida</taxon>
        <taxon>eudicotyledons</taxon>
        <taxon>Gunneridae</taxon>
        <taxon>Pentapetalae</taxon>
        <taxon>asterids</taxon>
        <taxon>lamiids</taxon>
        <taxon>Lamiales</taxon>
        <taxon>Pedaliaceae</taxon>
        <taxon>Sesamum</taxon>
    </lineage>
</organism>
<reference evidence="5" key="2">
    <citation type="journal article" date="2024" name="Plant">
        <title>Genomic evolution and insights into agronomic trait innovations of Sesamum species.</title>
        <authorList>
            <person name="Miao H."/>
            <person name="Wang L."/>
            <person name="Qu L."/>
            <person name="Liu H."/>
            <person name="Sun Y."/>
            <person name="Le M."/>
            <person name="Wang Q."/>
            <person name="Wei S."/>
            <person name="Zheng Y."/>
            <person name="Lin W."/>
            <person name="Duan Y."/>
            <person name="Cao H."/>
            <person name="Xiong S."/>
            <person name="Wang X."/>
            <person name="Wei L."/>
            <person name="Li C."/>
            <person name="Ma Q."/>
            <person name="Ju M."/>
            <person name="Zhao R."/>
            <person name="Li G."/>
            <person name="Mu C."/>
            <person name="Tian Q."/>
            <person name="Mei H."/>
            <person name="Zhang T."/>
            <person name="Gao T."/>
            <person name="Zhang H."/>
        </authorList>
    </citation>
    <scope>NUCLEOTIDE SEQUENCE</scope>
    <source>
        <strain evidence="5">G02</strain>
    </source>
</reference>
<evidence type="ECO:0000313" key="5">
    <source>
        <dbReference type="EMBL" id="KAL0350912.1"/>
    </source>
</evidence>
<feature type="domain" description="3-dehydroquinate synthase C-terminal" evidence="4">
    <location>
        <begin position="211"/>
        <end position="275"/>
    </location>
</feature>